<dbReference type="AlphaFoldDB" id="A0A6J4JT51"/>
<gene>
    <name evidence="2" type="ORF">AVDCRST_MAG48-186</name>
</gene>
<feature type="compositionally biased region" description="Basic and acidic residues" evidence="1">
    <location>
        <begin position="94"/>
        <end position="104"/>
    </location>
</feature>
<accession>A0A6J4JT51</accession>
<keyword evidence="2" id="KW-0689">Ribosomal protein</keyword>
<dbReference type="EMBL" id="CADCTS010000028">
    <property type="protein sequence ID" value="CAA9286776.1"/>
    <property type="molecule type" value="Genomic_DNA"/>
</dbReference>
<feature type="compositionally biased region" description="Basic and acidic residues" evidence="1">
    <location>
        <begin position="63"/>
        <end position="77"/>
    </location>
</feature>
<feature type="non-terminal residue" evidence="2">
    <location>
        <position position="1"/>
    </location>
</feature>
<evidence type="ECO:0000256" key="1">
    <source>
        <dbReference type="SAM" id="MobiDB-lite"/>
    </source>
</evidence>
<keyword evidence="2" id="KW-0687">Ribonucleoprotein</keyword>
<feature type="compositionally biased region" description="Basic residues" evidence="1">
    <location>
        <begin position="125"/>
        <end position="153"/>
    </location>
</feature>
<sequence length="153" mass="17488">GCQDSSEAPGQDPVAALPHRRRRLPDQAGRARDRGDRQVPPQERPVGHRGRLRAGAALALRRRAADRGGRRPAQADRRLAELLRRHLALGRRAAAREAEQDRAVQRRPRRGRQRAADRGHLGQARPRHRRGHPGRGRRRRRRGRGRRRDPRGL</sequence>
<dbReference type="GO" id="GO:0005840">
    <property type="term" value="C:ribosome"/>
    <property type="evidence" value="ECO:0007669"/>
    <property type="project" value="UniProtKB-KW"/>
</dbReference>
<evidence type="ECO:0000313" key="2">
    <source>
        <dbReference type="EMBL" id="CAA9286776.1"/>
    </source>
</evidence>
<organism evidence="2">
    <name type="scientific">uncultured Friedmanniella sp</name>
    <dbReference type="NCBI Taxonomy" id="335381"/>
    <lineage>
        <taxon>Bacteria</taxon>
        <taxon>Bacillati</taxon>
        <taxon>Actinomycetota</taxon>
        <taxon>Actinomycetes</taxon>
        <taxon>Propionibacteriales</taxon>
        <taxon>Nocardioidaceae</taxon>
        <taxon>Friedmanniella</taxon>
        <taxon>environmental samples</taxon>
    </lineage>
</organism>
<proteinExistence type="predicted"/>
<feature type="region of interest" description="Disordered" evidence="1">
    <location>
        <begin position="1"/>
        <end position="77"/>
    </location>
</feature>
<feature type="non-terminal residue" evidence="2">
    <location>
        <position position="153"/>
    </location>
</feature>
<reference evidence="2" key="1">
    <citation type="submission" date="2020-02" db="EMBL/GenBank/DDBJ databases">
        <authorList>
            <person name="Meier V. D."/>
        </authorList>
    </citation>
    <scope>NUCLEOTIDE SEQUENCE</scope>
    <source>
        <strain evidence="2">AVDCRST_MAG48</strain>
    </source>
</reference>
<protein>
    <submittedName>
        <fullName evidence="2">SSU ribosomal protein S16p</fullName>
    </submittedName>
</protein>
<feature type="region of interest" description="Disordered" evidence="1">
    <location>
        <begin position="91"/>
        <end position="153"/>
    </location>
</feature>
<name>A0A6J4JT51_9ACTN</name>